<accession>A0AA37X9L1</accession>
<organism evidence="1 2">
    <name type="scientific">Arenivirga flava</name>
    <dbReference type="NCBI Taxonomy" id="1930060"/>
    <lineage>
        <taxon>Bacteria</taxon>
        <taxon>Bacillati</taxon>
        <taxon>Actinomycetota</taxon>
        <taxon>Actinomycetes</taxon>
        <taxon>Micrococcales</taxon>
        <taxon>Microbacteriaceae</taxon>
        <taxon>Arenivirga</taxon>
    </lineage>
</organism>
<proteinExistence type="predicted"/>
<evidence type="ECO:0000313" key="1">
    <source>
        <dbReference type="EMBL" id="GMA28679.1"/>
    </source>
</evidence>
<dbReference type="Proteomes" id="UP001157160">
    <property type="component" value="Unassembled WGS sequence"/>
</dbReference>
<dbReference type="AlphaFoldDB" id="A0AA37X9L1"/>
<dbReference type="EMBL" id="BSUL01000001">
    <property type="protein sequence ID" value="GMA28679.1"/>
    <property type="molecule type" value="Genomic_DNA"/>
</dbReference>
<reference evidence="1 2" key="1">
    <citation type="journal article" date="2014" name="Int. J. Syst. Evol. Microbiol.">
        <title>Complete genome sequence of Corynebacterium casei LMG S-19264T (=DSM 44701T), isolated from a smear-ripened cheese.</title>
        <authorList>
            <consortium name="US DOE Joint Genome Institute (JGI-PGF)"/>
            <person name="Walter F."/>
            <person name="Albersmeier A."/>
            <person name="Kalinowski J."/>
            <person name="Ruckert C."/>
        </authorList>
    </citation>
    <scope>NUCLEOTIDE SEQUENCE [LARGE SCALE GENOMIC DNA]</scope>
    <source>
        <strain evidence="1 2">NBRC 112289</strain>
    </source>
</reference>
<protein>
    <submittedName>
        <fullName evidence="1">Uncharacterized protein</fullName>
    </submittedName>
</protein>
<keyword evidence="2" id="KW-1185">Reference proteome</keyword>
<gene>
    <name evidence="1" type="ORF">GCM10025874_19320</name>
</gene>
<evidence type="ECO:0000313" key="2">
    <source>
        <dbReference type="Proteomes" id="UP001157160"/>
    </source>
</evidence>
<name>A0AA37X9L1_9MICO</name>
<sequence length="124" mass="13851">MTSSEPTLAWDRLPTVERIPAAVARRAHRLFTYDRLAVDDSPLVVVVVVDARENLLARSTFATTADPRRVAEHVLAGSRVGRYSPYRADSAHRETRIEALVGPKASSALSAYERERRERPPRTA</sequence>
<dbReference type="RefSeq" id="WP_284232067.1">
    <property type="nucleotide sequence ID" value="NZ_BSUL01000001.1"/>
</dbReference>
<comment type="caution">
    <text evidence="1">The sequence shown here is derived from an EMBL/GenBank/DDBJ whole genome shotgun (WGS) entry which is preliminary data.</text>
</comment>